<dbReference type="EMBL" id="CP053452">
    <property type="protein sequence ID" value="QJW97627.1"/>
    <property type="molecule type" value="Genomic_DNA"/>
</dbReference>
<dbReference type="RefSeq" id="WP_171472965.1">
    <property type="nucleotide sequence ID" value="NZ_CP053452.2"/>
</dbReference>
<dbReference type="AlphaFoldDB" id="A0A6M5YU63"/>
<keyword evidence="2" id="KW-1185">Reference proteome</keyword>
<proteinExistence type="predicted"/>
<protein>
    <recommendedName>
        <fullName evidence="3">Efflux ABC transporter, ATP-binding protein</fullName>
    </recommendedName>
</protein>
<organism evidence="1 2">
    <name type="scientific">Frigoriglobus tundricola</name>
    <dbReference type="NCBI Taxonomy" id="2774151"/>
    <lineage>
        <taxon>Bacteria</taxon>
        <taxon>Pseudomonadati</taxon>
        <taxon>Planctomycetota</taxon>
        <taxon>Planctomycetia</taxon>
        <taxon>Gemmatales</taxon>
        <taxon>Gemmataceae</taxon>
        <taxon>Frigoriglobus</taxon>
    </lineage>
</organism>
<sequence>MGSSAGGVGSSFELIVDEIGPVLAKVATACAAAGAELVAVTTTEPTLERVFLHLTGRALRD</sequence>
<dbReference type="KEGG" id="ftj:FTUN_5202"/>
<evidence type="ECO:0008006" key="3">
    <source>
        <dbReference type="Google" id="ProtNLM"/>
    </source>
</evidence>
<reference evidence="2" key="1">
    <citation type="submission" date="2020-05" db="EMBL/GenBank/DDBJ databases">
        <title>Frigoriglobus tundricola gen. nov., sp. nov., a psychrotolerant cellulolytic planctomycete of the family Gemmataceae with two divergent copies of 16S rRNA gene.</title>
        <authorList>
            <person name="Kulichevskaya I.S."/>
            <person name="Ivanova A.A."/>
            <person name="Naumoff D.G."/>
            <person name="Beletsky A.V."/>
            <person name="Rijpstra W.I.C."/>
            <person name="Sinninghe Damste J.S."/>
            <person name="Mardanov A.V."/>
            <person name="Ravin N.V."/>
            <person name="Dedysh S.N."/>
        </authorList>
    </citation>
    <scope>NUCLEOTIDE SEQUENCE [LARGE SCALE GENOMIC DNA]</scope>
    <source>
        <strain evidence="2">PL17</strain>
    </source>
</reference>
<dbReference type="Proteomes" id="UP000503447">
    <property type="component" value="Chromosome"/>
</dbReference>
<gene>
    <name evidence="1" type="ORF">FTUN_5202</name>
</gene>
<evidence type="ECO:0000313" key="2">
    <source>
        <dbReference type="Proteomes" id="UP000503447"/>
    </source>
</evidence>
<accession>A0A6M5YU63</accession>
<evidence type="ECO:0000313" key="1">
    <source>
        <dbReference type="EMBL" id="QJW97627.1"/>
    </source>
</evidence>
<name>A0A6M5YU63_9BACT</name>